<gene>
    <name evidence="2" type="ORF">P8A22_16995</name>
</gene>
<evidence type="ECO:0000313" key="3">
    <source>
        <dbReference type="Proteomes" id="UP001229952"/>
    </source>
</evidence>
<accession>A0ABY9I4F4</accession>
<keyword evidence="3" id="KW-1185">Reference proteome</keyword>
<name>A0ABY9I4F4_9ACTN</name>
<proteinExistence type="predicted"/>
<protein>
    <submittedName>
        <fullName evidence="2">Thiopeptide-type bacteriocin biosynthesis protein</fullName>
    </submittedName>
</protein>
<sequence length="315" mass="34204">MPAQPETGAPTQWSAWHLHLPTAARSAHDRVLTDVIGPTFRELPPGTPWFFIRYWQSGPHLRLRVGDLTPAAYAATEAALRTRHADACRLAPGEEPLAEAAYLDGAARLAAAGETGPNTSVRTMLAPGVHRATYDPEYERYGGPAHMPAAEELFRQSSELVLRLTPAVTTGARRSQLALRGTLSAAVALGAPPERAYYYAHGLGAWRSWAKDAGHPQALLDRITHVDQDPAAVRIDPEAHGPFTAWHEALAGHAADIRRTSPVHPGMILFSHAHMLHNRLGLSLLEELRTYAWLSHVFPLPADAPDPLRNAVPAG</sequence>
<dbReference type="EMBL" id="CP120992">
    <property type="protein sequence ID" value="WLQ41529.1"/>
    <property type="molecule type" value="Genomic_DNA"/>
</dbReference>
<feature type="domain" description="Thiopeptide-type bacteriocin biosynthesis" evidence="1">
    <location>
        <begin position="16"/>
        <end position="297"/>
    </location>
</feature>
<reference evidence="2 3" key="1">
    <citation type="submission" date="2023-03" db="EMBL/GenBank/DDBJ databases">
        <title>Isolation and description of six Streptomyces strains from soil environments, able to metabolize different microbial glucans.</title>
        <authorList>
            <person name="Widen T."/>
            <person name="Larsbrink J."/>
        </authorList>
    </citation>
    <scope>NUCLEOTIDE SEQUENCE [LARGE SCALE GENOMIC DNA]</scope>
    <source>
        <strain evidence="2 3">Mut2</strain>
    </source>
</reference>
<evidence type="ECO:0000313" key="2">
    <source>
        <dbReference type="EMBL" id="WLQ41529.1"/>
    </source>
</evidence>
<evidence type="ECO:0000259" key="1">
    <source>
        <dbReference type="Pfam" id="PF14028"/>
    </source>
</evidence>
<dbReference type="Pfam" id="PF14028">
    <property type="entry name" value="Lant_dehydr_C"/>
    <property type="match status" value="1"/>
</dbReference>
<dbReference type="InterPro" id="IPR023809">
    <property type="entry name" value="Thiopep_bacteriocin_synth_dom"/>
</dbReference>
<dbReference type="Proteomes" id="UP001229952">
    <property type="component" value="Chromosome"/>
</dbReference>
<organism evidence="2 3">
    <name type="scientific">Streptomyces laculatispora</name>
    <dbReference type="NCBI Taxonomy" id="887464"/>
    <lineage>
        <taxon>Bacteria</taxon>
        <taxon>Bacillati</taxon>
        <taxon>Actinomycetota</taxon>
        <taxon>Actinomycetes</taxon>
        <taxon>Kitasatosporales</taxon>
        <taxon>Streptomycetaceae</taxon>
        <taxon>Streptomyces</taxon>
    </lineage>
</organism>
<dbReference type="RefSeq" id="WP_306088354.1">
    <property type="nucleotide sequence ID" value="NZ_CP120992.1"/>
</dbReference>
<dbReference type="NCBIfam" id="TIGR03891">
    <property type="entry name" value="thiopep_ocin"/>
    <property type="match status" value="1"/>
</dbReference>